<dbReference type="AlphaFoldDB" id="E2SE15"/>
<dbReference type="RefSeq" id="WP_007077043.1">
    <property type="nucleotide sequence ID" value="NZ_CM001024.1"/>
</dbReference>
<dbReference type="HOGENOM" id="CLU_942101_0_0_11"/>
<reference evidence="1" key="1">
    <citation type="submission" date="2010-08" db="EMBL/GenBank/DDBJ databases">
        <authorList>
            <person name="Muzny D."/>
            <person name="Qin X."/>
            <person name="Buhay C."/>
            <person name="Dugan-Rocha S."/>
            <person name="Ding Y."/>
            <person name="Chen G."/>
            <person name="Hawes A."/>
            <person name="Holder M."/>
            <person name="Jhangiani S."/>
            <person name="Johnson A."/>
            <person name="Khan Z."/>
            <person name="Li Z."/>
            <person name="Liu W."/>
            <person name="Liu X."/>
            <person name="Perez L."/>
            <person name="Shen H."/>
            <person name="Wang Q."/>
            <person name="Watt J."/>
            <person name="Xi L."/>
            <person name="Xin Y."/>
            <person name="Zhou J."/>
            <person name="Deng J."/>
            <person name="Jiang H."/>
            <person name="Liu Y."/>
            <person name="Qu J."/>
            <person name="Song X.-Z."/>
            <person name="Zhang L."/>
            <person name="Villasana D."/>
            <person name="Johnson A."/>
            <person name="Liu J."/>
            <person name="Liyanage D."/>
            <person name="Lorensuhewa L."/>
            <person name="Robinson T."/>
            <person name="Song A."/>
            <person name="Song B.-B."/>
            <person name="Dinh H."/>
            <person name="Thornton R."/>
            <person name="Coyle M."/>
            <person name="Francisco L."/>
            <person name="Jackson L."/>
            <person name="Javaid M."/>
            <person name="Korchina V."/>
            <person name="Kovar C."/>
            <person name="Mata R."/>
            <person name="Mathew T."/>
            <person name="Ngo R."/>
            <person name="Nguyen L."/>
            <person name="Nguyen N."/>
            <person name="Okwuonu G."/>
            <person name="Ongeri F."/>
            <person name="Pham C."/>
            <person name="Simmons D."/>
            <person name="Wilczek-Boney K."/>
            <person name="Hale W."/>
            <person name="Jakkamsetti A."/>
            <person name="Pham P."/>
            <person name="Ruth R."/>
            <person name="San Lucas F."/>
            <person name="Warren J."/>
            <person name="Zhang J."/>
            <person name="Zhao Z."/>
            <person name="Zhou C."/>
            <person name="Zhu D."/>
            <person name="Lee S."/>
            <person name="Bess C."/>
            <person name="Blankenburg K."/>
            <person name="Forbes L."/>
            <person name="Fu Q."/>
            <person name="Gubbala S."/>
            <person name="Hirani K."/>
            <person name="Jayaseelan J.C."/>
            <person name="Lara F."/>
            <person name="Munidasa M."/>
            <person name="Palculict T."/>
            <person name="Patil S."/>
            <person name="Pu L.-L."/>
            <person name="Saada N."/>
            <person name="Tang L."/>
            <person name="Weissenberger G."/>
            <person name="Zhu Y."/>
            <person name="Hemphill L."/>
            <person name="Shang Y."/>
            <person name="Youmans B."/>
            <person name="Ayvaz T."/>
            <person name="Ross M."/>
            <person name="Santibanez J."/>
            <person name="Aqrawi P."/>
            <person name="Gross S."/>
            <person name="Joshi V."/>
            <person name="Fowler G."/>
            <person name="Nazareth L."/>
            <person name="Reid J."/>
            <person name="Worley K."/>
            <person name="Petrosino J."/>
            <person name="Highlander S."/>
            <person name="Gibbs R."/>
        </authorList>
    </citation>
    <scope>NUCLEOTIDE SEQUENCE [LARGE SCALE GENOMIC DNA]</scope>
    <source>
        <strain evidence="1">DSM 15272</strain>
    </source>
</reference>
<protein>
    <submittedName>
        <fullName evidence="1">Uncharacterized protein</fullName>
    </submittedName>
</protein>
<keyword evidence="2" id="KW-1185">Reference proteome</keyword>
<evidence type="ECO:0000313" key="2">
    <source>
        <dbReference type="Proteomes" id="UP000003111"/>
    </source>
</evidence>
<dbReference type="Proteomes" id="UP000003111">
    <property type="component" value="Unassembled WGS sequence"/>
</dbReference>
<organism evidence="1 2">
    <name type="scientific">Aeromicrobium marinum DSM 15272</name>
    <dbReference type="NCBI Taxonomy" id="585531"/>
    <lineage>
        <taxon>Bacteria</taxon>
        <taxon>Bacillati</taxon>
        <taxon>Actinomycetota</taxon>
        <taxon>Actinomycetes</taxon>
        <taxon>Propionibacteriales</taxon>
        <taxon>Nocardioidaceae</taxon>
        <taxon>Aeromicrobium</taxon>
    </lineage>
</organism>
<proteinExistence type="predicted"/>
<dbReference type="STRING" id="585531.HMPREF0063_11951"/>
<dbReference type="eggNOG" id="ENOG5033NWW">
    <property type="taxonomic scope" value="Bacteria"/>
</dbReference>
<dbReference type="EMBL" id="ACLF03000006">
    <property type="protein sequence ID" value="EFQ82742.1"/>
    <property type="molecule type" value="Genomic_DNA"/>
</dbReference>
<gene>
    <name evidence="1" type="ORF">HMPREF0063_11951</name>
</gene>
<accession>E2SE15</accession>
<sequence>MVDKPLPVSFWQARVLDKAAKRAAGLDWSDALRAAATLPLRERTHDDDVYDLIVDGDLVLVGAHRVLNKDFMTTIDAKSESIRDIMDDVSGEEDGPEFAHTTVMAMLPRHNAIAVVRGGANSPRAKSAAELFLQRHVSVGRGAHWFVEPIMTPPQLDDLRRAKGVQALQARYETLSLLDDPDPQRRGLATTFDNTASSLGAELIIDVNIRIAPGYRHSGSLAGLKDLVLNDLPRLSGKKRSVTAKAVFDDDSNEVIDLVAGKLASSIELEREATESRRYSALLDGLKSVSVDMQTRVDEILRG</sequence>
<name>E2SE15_9ACTN</name>
<comment type="caution">
    <text evidence="1">The sequence shown here is derived from an EMBL/GenBank/DDBJ whole genome shotgun (WGS) entry which is preliminary data.</text>
</comment>
<evidence type="ECO:0000313" key="1">
    <source>
        <dbReference type="EMBL" id="EFQ82742.1"/>
    </source>
</evidence>